<dbReference type="Pfam" id="PF20393">
    <property type="entry name" value="Pro_CA_2"/>
    <property type="match status" value="1"/>
</dbReference>
<dbReference type="GO" id="GO:0008270">
    <property type="term" value="F:zinc ion binding"/>
    <property type="evidence" value="ECO:0007669"/>
    <property type="project" value="InterPro"/>
</dbReference>
<comment type="caution">
    <text evidence="1">The sequence shown here is derived from an EMBL/GenBank/DDBJ whole genome shotgun (WGS) entry which is preliminary data.</text>
</comment>
<sequence length="140" mass="15556">MEHHCKAFILHCMDFRLGKPIKELLERQGALGDCDIVSVAGGVKSLLSPKSSSDRAFILSQIDISVNLHRISEIILSNHTDCGAYGGSSKFDSFKKECEFHASEMKKAKEIILSKYPQLKVKMILGKIFPSGQVQFEEIG</sequence>
<protein>
    <recommendedName>
        <fullName evidence="2">Carbonic anhydrase</fullName>
    </recommendedName>
</protein>
<proteinExistence type="predicted"/>
<dbReference type="GO" id="GO:0004089">
    <property type="term" value="F:carbonate dehydratase activity"/>
    <property type="evidence" value="ECO:0007669"/>
    <property type="project" value="InterPro"/>
</dbReference>
<name>A0A0F9XMT6_9ZZZZ</name>
<dbReference type="Gene3D" id="3.40.1050.10">
    <property type="entry name" value="Carbonic anhydrase"/>
    <property type="match status" value="1"/>
</dbReference>
<evidence type="ECO:0000313" key="1">
    <source>
        <dbReference type="EMBL" id="KKN93488.1"/>
    </source>
</evidence>
<reference evidence="1" key="1">
    <citation type="journal article" date="2015" name="Nature">
        <title>Complex archaea that bridge the gap between prokaryotes and eukaryotes.</title>
        <authorList>
            <person name="Spang A."/>
            <person name="Saw J.H."/>
            <person name="Jorgensen S.L."/>
            <person name="Zaremba-Niedzwiedzka K."/>
            <person name="Martijn J."/>
            <person name="Lind A.E."/>
            <person name="van Eijk R."/>
            <person name="Schleper C."/>
            <person name="Guy L."/>
            <person name="Ettema T.J."/>
        </authorList>
    </citation>
    <scope>NUCLEOTIDE SEQUENCE</scope>
</reference>
<dbReference type="SUPFAM" id="SSF53056">
    <property type="entry name" value="beta-carbonic anhydrase, cab"/>
    <property type="match status" value="1"/>
</dbReference>
<evidence type="ECO:0008006" key="2">
    <source>
        <dbReference type="Google" id="ProtNLM"/>
    </source>
</evidence>
<organism evidence="1">
    <name type="scientific">marine sediment metagenome</name>
    <dbReference type="NCBI Taxonomy" id="412755"/>
    <lineage>
        <taxon>unclassified sequences</taxon>
        <taxon>metagenomes</taxon>
        <taxon>ecological metagenomes</taxon>
    </lineage>
</organism>
<accession>A0A0F9XMT6</accession>
<dbReference type="InterPro" id="IPR046871">
    <property type="entry name" value="Pro_CA_2"/>
</dbReference>
<dbReference type="InterPro" id="IPR036874">
    <property type="entry name" value="Carbonic_anhydrase_sf"/>
</dbReference>
<dbReference type="AlphaFoldDB" id="A0A0F9XMT6"/>
<dbReference type="EMBL" id="LAZR01000085">
    <property type="protein sequence ID" value="KKN93488.1"/>
    <property type="molecule type" value="Genomic_DNA"/>
</dbReference>
<gene>
    <name evidence="1" type="ORF">LCGC14_0196770</name>
</gene>